<reference evidence="1" key="1">
    <citation type="journal article" date="2014" name="Int. J. Syst. Evol. Microbiol.">
        <title>Complete genome sequence of Corynebacterium casei LMG S-19264T (=DSM 44701T), isolated from a smear-ripened cheese.</title>
        <authorList>
            <consortium name="US DOE Joint Genome Institute (JGI-PGF)"/>
            <person name="Walter F."/>
            <person name="Albersmeier A."/>
            <person name="Kalinowski J."/>
            <person name="Ruckert C."/>
        </authorList>
    </citation>
    <scope>NUCLEOTIDE SEQUENCE</scope>
    <source>
        <strain evidence="1">CGMCC 1.16134</strain>
    </source>
</reference>
<gene>
    <name evidence="1" type="ORF">GCM10010912_17600</name>
</gene>
<evidence type="ECO:0000313" key="2">
    <source>
        <dbReference type="Proteomes" id="UP000637643"/>
    </source>
</evidence>
<organism evidence="1 2">
    <name type="scientific">Paenibacillus albidus</name>
    <dbReference type="NCBI Taxonomy" id="2041023"/>
    <lineage>
        <taxon>Bacteria</taxon>
        <taxon>Bacillati</taxon>
        <taxon>Bacillota</taxon>
        <taxon>Bacilli</taxon>
        <taxon>Bacillales</taxon>
        <taxon>Paenibacillaceae</taxon>
        <taxon>Paenibacillus</taxon>
    </lineage>
</organism>
<reference evidence="1" key="2">
    <citation type="submission" date="2020-09" db="EMBL/GenBank/DDBJ databases">
        <authorList>
            <person name="Sun Q."/>
            <person name="Zhou Y."/>
        </authorList>
    </citation>
    <scope>NUCLEOTIDE SEQUENCE</scope>
    <source>
        <strain evidence="1">CGMCC 1.16134</strain>
    </source>
</reference>
<sequence length="110" mass="12329">MDKQIDETLNIGSEVKLAEGLSKNIKIGTIGLIRQVRKVMKDAPYKFSNSIGREKWPATDLGAEVDWPAIEASYREAFNLVLDGGLSDTEYELVDLNGIEELENLLTRFL</sequence>
<dbReference type="AlphaFoldDB" id="A0A917C7N8"/>
<proteinExistence type="predicted"/>
<comment type="caution">
    <text evidence="1">The sequence shown here is derived from an EMBL/GenBank/DDBJ whole genome shotgun (WGS) entry which is preliminary data.</text>
</comment>
<protein>
    <submittedName>
        <fullName evidence="1">Uncharacterized protein</fullName>
    </submittedName>
</protein>
<keyword evidence="2" id="KW-1185">Reference proteome</keyword>
<dbReference type="EMBL" id="BMKR01000006">
    <property type="protein sequence ID" value="GGF72881.1"/>
    <property type="molecule type" value="Genomic_DNA"/>
</dbReference>
<dbReference type="RefSeq" id="WP_229696053.1">
    <property type="nucleotide sequence ID" value="NZ_BMKR01000006.1"/>
</dbReference>
<dbReference type="Proteomes" id="UP000637643">
    <property type="component" value="Unassembled WGS sequence"/>
</dbReference>
<evidence type="ECO:0000313" key="1">
    <source>
        <dbReference type="EMBL" id="GGF72881.1"/>
    </source>
</evidence>
<accession>A0A917C7N8</accession>
<name>A0A917C7N8_9BACL</name>